<sequence>MERIMLVYCIMEEIPMKIGEIISEHIIAWVKHPHGARPFLHLIEKFCLKACPTLDQLPQVEVKDGI</sequence>
<accession>A0A9I9DWR4</accession>
<name>A0A9I9DWR4_CUCME</name>
<organism evidence="1">
    <name type="scientific">Cucumis melo</name>
    <name type="common">Muskmelon</name>
    <dbReference type="NCBI Taxonomy" id="3656"/>
    <lineage>
        <taxon>Eukaryota</taxon>
        <taxon>Viridiplantae</taxon>
        <taxon>Streptophyta</taxon>
        <taxon>Embryophyta</taxon>
        <taxon>Tracheophyta</taxon>
        <taxon>Spermatophyta</taxon>
        <taxon>Magnoliopsida</taxon>
        <taxon>eudicotyledons</taxon>
        <taxon>Gunneridae</taxon>
        <taxon>Pentapetalae</taxon>
        <taxon>rosids</taxon>
        <taxon>fabids</taxon>
        <taxon>Cucurbitales</taxon>
        <taxon>Cucurbitaceae</taxon>
        <taxon>Benincaseae</taxon>
        <taxon>Cucumis</taxon>
    </lineage>
</organism>
<dbReference type="Gramene" id="MELO3C025007.2.1">
    <property type="protein sequence ID" value="MELO3C025007.2.1"/>
    <property type="gene ID" value="MELO3C025007.2"/>
</dbReference>
<protein>
    <submittedName>
        <fullName evidence="1">Uncharacterized protein</fullName>
    </submittedName>
</protein>
<evidence type="ECO:0000313" key="1">
    <source>
        <dbReference type="EnsemblPlants" id="MELO3C025007.2.1"/>
    </source>
</evidence>
<dbReference type="AlphaFoldDB" id="A0A9I9DWR4"/>
<proteinExistence type="predicted"/>
<reference evidence="1" key="1">
    <citation type="submission" date="2023-03" db="UniProtKB">
        <authorList>
            <consortium name="EnsemblPlants"/>
        </authorList>
    </citation>
    <scope>IDENTIFICATION</scope>
</reference>
<dbReference type="EnsemblPlants" id="MELO3C025007.2.1">
    <property type="protein sequence ID" value="MELO3C025007.2.1"/>
    <property type="gene ID" value="MELO3C025007.2"/>
</dbReference>